<dbReference type="AlphaFoldDB" id="A0A542EVI6"/>
<dbReference type="InterPro" id="IPR024072">
    <property type="entry name" value="DHFR-like_dom_sf"/>
</dbReference>
<evidence type="ECO:0000313" key="3">
    <source>
        <dbReference type="Proteomes" id="UP000316298"/>
    </source>
</evidence>
<evidence type="ECO:0000259" key="1">
    <source>
        <dbReference type="Pfam" id="PF01872"/>
    </source>
</evidence>
<dbReference type="GO" id="GO:0008703">
    <property type="term" value="F:5-amino-6-(5-phosphoribosylamino)uracil reductase activity"/>
    <property type="evidence" value="ECO:0007669"/>
    <property type="project" value="InterPro"/>
</dbReference>
<feature type="domain" description="Bacterial bifunctional deaminase-reductase C-terminal" evidence="1">
    <location>
        <begin position="4"/>
        <end position="171"/>
    </location>
</feature>
<protein>
    <submittedName>
        <fullName evidence="2">Dihydrofolate reductase</fullName>
    </submittedName>
</protein>
<dbReference type="RefSeq" id="WP_141857314.1">
    <property type="nucleotide sequence ID" value="NZ_BAAAKA010000004.1"/>
</dbReference>
<reference evidence="2 3" key="1">
    <citation type="submission" date="2019-06" db="EMBL/GenBank/DDBJ databases">
        <title>Sequencing the genomes of 1000 actinobacteria strains.</title>
        <authorList>
            <person name="Klenk H.-P."/>
        </authorList>
    </citation>
    <scope>NUCLEOTIDE SEQUENCE [LARGE SCALE GENOMIC DNA]</scope>
    <source>
        <strain evidence="2 3">DSM 17305</strain>
    </source>
</reference>
<dbReference type="EMBL" id="VFMM01000001">
    <property type="protein sequence ID" value="TQJ19363.1"/>
    <property type="molecule type" value="Genomic_DNA"/>
</dbReference>
<dbReference type="GO" id="GO:0009231">
    <property type="term" value="P:riboflavin biosynthetic process"/>
    <property type="evidence" value="ECO:0007669"/>
    <property type="project" value="InterPro"/>
</dbReference>
<comment type="caution">
    <text evidence="2">The sequence shown here is derived from an EMBL/GenBank/DDBJ whole genome shotgun (WGS) entry which is preliminary data.</text>
</comment>
<dbReference type="InterPro" id="IPR002734">
    <property type="entry name" value="RibDG_C"/>
</dbReference>
<dbReference type="Pfam" id="PF01872">
    <property type="entry name" value="RibD_C"/>
    <property type="match status" value="1"/>
</dbReference>
<sequence length="178" mass="19386">MRDLVVTQNITVDGVIEAGDWFGPADGGPELLEALRKQMARADGLLTGRVTFEQLRGYWPTQTDDPSGIASYLNKVQKDVVSSTLQDPGWTPTTILRGVDDVRGLKDTAGGAIVCTGSIDLTHQLITAGLVDEYRLFVYPTVVATGRRLFPDGSPQSLRLHTSTSFPSGVTLLIYRHR</sequence>
<proteinExistence type="predicted"/>
<dbReference type="OrthoDB" id="3471498at2"/>
<organism evidence="2 3">
    <name type="scientific">Kribbella jejuensis</name>
    <dbReference type="NCBI Taxonomy" id="236068"/>
    <lineage>
        <taxon>Bacteria</taxon>
        <taxon>Bacillati</taxon>
        <taxon>Actinomycetota</taxon>
        <taxon>Actinomycetes</taxon>
        <taxon>Propionibacteriales</taxon>
        <taxon>Kribbellaceae</taxon>
        <taxon>Kribbella</taxon>
    </lineage>
</organism>
<dbReference type="Gene3D" id="3.40.430.10">
    <property type="entry name" value="Dihydrofolate Reductase, subunit A"/>
    <property type="match status" value="1"/>
</dbReference>
<keyword evidence="3" id="KW-1185">Reference proteome</keyword>
<accession>A0A542EVI6</accession>
<gene>
    <name evidence="2" type="ORF">FB475_3528</name>
</gene>
<name>A0A542EVI6_9ACTN</name>
<dbReference type="SUPFAM" id="SSF53597">
    <property type="entry name" value="Dihydrofolate reductase-like"/>
    <property type="match status" value="1"/>
</dbReference>
<evidence type="ECO:0000313" key="2">
    <source>
        <dbReference type="EMBL" id="TQJ19363.1"/>
    </source>
</evidence>
<dbReference type="Proteomes" id="UP000316298">
    <property type="component" value="Unassembled WGS sequence"/>
</dbReference>